<keyword evidence="3" id="KW-1185">Reference proteome</keyword>
<feature type="region of interest" description="Disordered" evidence="1">
    <location>
        <begin position="46"/>
        <end position="70"/>
    </location>
</feature>
<evidence type="ECO:0000313" key="3">
    <source>
        <dbReference type="Proteomes" id="UP000036403"/>
    </source>
</evidence>
<dbReference type="PaxDb" id="67767-A0A0J7KGS8"/>
<feature type="compositionally biased region" description="Polar residues" evidence="1">
    <location>
        <begin position="52"/>
        <end position="70"/>
    </location>
</feature>
<gene>
    <name evidence="2" type="ORF">RF55_10730</name>
</gene>
<evidence type="ECO:0000256" key="1">
    <source>
        <dbReference type="SAM" id="MobiDB-lite"/>
    </source>
</evidence>
<accession>A0A0J7KGS8</accession>
<dbReference type="EMBL" id="LBMM01007563">
    <property type="protein sequence ID" value="KMQ89618.1"/>
    <property type="molecule type" value="Genomic_DNA"/>
</dbReference>
<evidence type="ECO:0000313" key="2">
    <source>
        <dbReference type="EMBL" id="KMQ89618.1"/>
    </source>
</evidence>
<name>A0A0J7KGS8_LASNI</name>
<comment type="caution">
    <text evidence="2">The sequence shown here is derived from an EMBL/GenBank/DDBJ whole genome shotgun (WGS) entry which is preliminary data.</text>
</comment>
<protein>
    <submittedName>
        <fullName evidence="2">Uncharacterized protein</fullName>
    </submittedName>
</protein>
<proteinExistence type="predicted"/>
<dbReference type="Proteomes" id="UP000036403">
    <property type="component" value="Unassembled WGS sequence"/>
</dbReference>
<dbReference type="AlphaFoldDB" id="A0A0J7KGS8"/>
<organism evidence="2 3">
    <name type="scientific">Lasius niger</name>
    <name type="common">Black garden ant</name>
    <dbReference type="NCBI Taxonomy" id="67767"/>
    <lineage>
        <taxon>Eukaryota</taxon>
        <taxon>Metazoa</taxon>
        <taxon>Ecdysozoa</taxon>
        <taxon>Arthropoda</taxon>
        <taxon>Hexapoda</taxon>
        <taxon>Insecta</taxon>
        <taxon>Pterygota</taxon>
        <taxon>Neoptera</taxon>
        <taxon>Endopterygota</taxon>
        <taxon>Hymenoptera</taxon>
        <taxon>Apocrita</taxon>
        <taxon>Aculeata</taxon>
        <taxon>Formicoidea</taxon>
        <taxon>Formicidae</taxon>
        <taxon>Formicinae</taxon>
        <taxon>Lasius</taxon>
        <taxon>Lasius</taxon>
    </lineage>
</organism>
<reference evidence="2 3" key="1">
    <citation type="submission" date="2015-04" db="EMBL/GenBank/DDBJ databases">
        <title>Lasius niger genome sequencing.</title>
        <authorList>
            <person name="Konorov E.A."/>
            <person name="Nikitin M.A."/>
            <person name="Kirill M.V."/>
            <person name="Chang P."/>
        </authorList>
    </citation>
    <scope>NUCLEOTIDE SEQUENCE [LARGE SCALE GENOMIC DNA]</scope>
    <source>
        <tissue evidence="2">Whole</tissue>
    </source>
</reference>
<sequence length="238" mass="26265">MLARDQLDKYTLAKLQGELNHFGISNPPKDREICIVMIMDLFERNKSRPGSKDQQAQEAEGVANSSCSSAGQPLLEVSDTSINQSTPQSLQRPVADNTLSQMCTLLASHIHRQNRQASQQQELLNQLLATLSIGPTAARSQKQDNTHPVAAFQQNHNSSQVSESFSTFFSNASKFLSSQIPQSGRTEEENIEIWIEKVEIVASNHGFPQGVILSAAFSRLTKSARRRFDYSTGSVNSS</sequence>